<keyword evidence="2" id="KW-0472">Membrane</keyword>
<keyword evidence="2" id="KW-0812">Transmembrane</keyword>
<accession>A0A2V2ZRD0</accession>
<evidence type="ECO:0000256" key="2">
    <source>
        <dbReference type="SAM" id="Phobius"/>
    </source>
</evidence>
<name>A0A2V2ZRD0_9BACI</name>
<proteinExistence type="predicted"/>
<evidence type="ECO:0008006" key="5">
    <source>
        <dbReference type="Google" id="ProtNLM"/>
    </source>
</evidence>
<dbReference type="Gene3D" id="3.30.450.40">
    <property type="match status" value="1"/>
</dbReference>
<sequence>MRNSQKTKRNTNADKDYMVPLKLYDDMASQVKDGRFSRYLNKLNETKLSWLVKFLGNLFFALILPLNYPLLVIAGLWIVEKIVQSYQEKFTLDFSTYIWVFIIYLCLFSLKAFYQQIQKNFVSREIHLIWAINYKGFIKNPFYSIEASGKYSEDFNKVLTYFAKAVVDAKVEEYKKENSELTELIKRLRELTHFPNDVFESLSRQIEVITDFAIDKEADRNNFSHVLDRVLSEMSSVEILKPLMKQATIMLINEVTGNLKIEGQYNIPNGVINSKEISIGDKFAGKVVQGKEIVWIPDVSEEGARVKYGFEENSYRVYKGIIGIPIIPKDAEKAIGVINLHSNAILEESETEKYALTKIIEPYAQLIVSAKKLC</sequence>
<protein>
    <recommendedName>
        <fullName evidence="5">GAF domain-containing protein</fullName>
    </recommendedName>
</protein>
<feature type="transmembrane region" description="Helical" evidence="2">
    <location>
        <begin position="97"/>
        <end position="114"/>
    </location>
</feature>
<dbReference type="RefSeq" id="WP_110066183.1">
    <property type="nucleotide sequence ID" value="NZ_QGTW01000010.1"/>
</dbReference>
<gene>
    <name evidence="3" type="ORF">DFO73_110179</name>
</gene>
<feature type="coiled-coil region" evidence="1">
    <location>
        <begin position="164"/>
        <end position="191"/>
    </location>
</feature>
<reference evidence="3 4" key="1">
    <citation type="submission" date="2018-05" db="EMBL/GenBank/DDBJ databases">
        <title>Freshwater and sediment microbial communities from various areas in North America, analyzing microbe dynamics in response to fracking.</title>
        <authorList>
            <person name="Lamendella R."/>
        </authorList>
    </citation>
    <scope>NUCLEOTIDE SEQUENCE [LARGE SCALE GENOMIC DNA]</scope>
    <source>
        <strain evidence="3 4">15_TX</strain>
    </source>
</reference>
<keyword evidence="1" id="KW-0175">Coiled coil</keyword>
<dbReference type="AlphaFoldDB" id="A0A2V2ZRD0"/>
<evidence type="ECO:0000313" key="3">
    <source>
        <dbReference type="EMBL" id="PWW26605.1"/>
    </source>
</evidence>
<evidence type="ECO:0000256" key="1">
    <source>
        <dbReference type="SAM" id="Coils"/>
    </source>
</evidence>
<comment type="caution">
    <text evidence="3">The sequence shown here is derived from an EMBL/GenBank/DDBJ whole genome shotgun (WGS) entry which is preliminary data.</text>
</comment>
<dbReference type="OrthoDB" id="2597931at2"/>
<feature type="transmembrane region" description="Helical" evidence="2">
    <location>
        <begin position="54"/>
        <end position="77"/>
    </location>
</feature>
<organism evidence="3 4">
    <name type="scientific">Cytobacillus oceanisediminis</name>
    <dbReference type="NCBI Taxonomy" id="665099"/>
    <lineage>
        <taxon>Bacteria</taxon>
        <taxon>Bacillati</taxon>
        <taxon>Bacillota</taxon>
        <taxon>Bacilli</taxon>
        <taxon>Bacillales</taxon>
        <taxon>Bacillaceae</taxon>
        <taxon>Cytobacillus</taxon>
    </lineage>
</organism>
<evidence type="ECO:0000313" key="4">
    <source>
        <dbReference type="Proteomes" id="UP000247150"/>
    </source>
</evidence>
<dbReference type="SUPFAM" id="SSF55781">
    <property type="entry name" value="GAF domain-like"/>
    <property type="match status" value="1"/>
</dbReference>
<keyword evidence="2" id="KW-1133">Transmembrane helix</keyword>
<dbReference type="InterPro" id="IPR029016">
    <property type="entry name" value="GAF-like_dom_sf"/>
</dbReference>
<dbReference type="EMBL" id="QGTW01000010">
    <property type="protein sequence ID" value="PWW26605.1"/>
    <property type="molecule type" value="Genomic_DNA"/>
</dbReference>
<dbReference type="Proteomes" id="UP000247150">
    <property type="component" value="Unassembled WGS sequence"/>
</dbReference>